<dbReference type="Gene3D" id="3.30.70.100">
    <property type="match status" value="1"/>
</dbReference>
<dbReference type="EMBL" id="CP000916">
    <property type="protein sequence ID" value="ACM22524.1"/>
    <property type="molecule type" value="Genomic_DNA"/>
</dbReference>
<evidence type="ECO:0000256" key="1">
    <source>
        <dbReference type="ARBA" id="ARBA00022723"/>
    </source>
</evidence>
<gene>
    <name evidence="3" type="ordered locus">CTN_0348</name>
</gene>
<reference evidence="3 4" key="1">
    <citation type="journal article" date="2009" name="Biosci. Biotechnol. Biochem.">
        <title>WeGAS: a web-based microbial genome annotation system.</title>
        <authorList>
            <person name="Lee D."/>
            <person name="Seo H."/>
            <person name="Park C."/>
            <person name="Park K."/>
        </authorList>
    </citation>
    <scope>NUCLEOTIDE SEQUENCE [LARGE SCALE GENOMIC DNA]</scope>
    <source>
        <strain evidence="4">ATCC 49049 / DSM 4359 / NBRC 107923 / NS-E</strain>
    </source>
</reference>
<dbReference type="InterPro" id="IPR017969">
    <property type="entry name" value="Heavy-metal-associated_CS"/>
</dbReference>
<dbReference type="KEGG" id="tna:CTN_0348"/>
<proteinExistence type="predicted"/>
<protein>
    <recommendedName>
        <fullName evidence="2">HMA domain-containing protein</fullName>
    </recommendedName>
</protein>
<dbReference type="GO" id="GO:0046872">
    <property type="term" value="F:metal ion binding"/>
    <property type="evidence" value="ECO:0007669"/>
    <property type="project" value="UniProtKB-KW"/>
</dbReference>
<accession>B9KBX8</accession>
<dbReference type="CDD" id="cd00371">
    <property type="entry name" value="HMA"/>
    <property type="match status" value="1"/>
</dbReference>
<keyword evidence="1" id="KW-0479">Metal-binding</keyword>
<sequence>MKYVLNVPDISCNHCKMRISKALDELGIKDYEVSVEEKKVIVETEDLDSVLKKLEEIDYPVESYQEA</sequence>
<dbReference type="eggNOG" id="COG2608">
    <property type="taxonomic scope" value="Bacteria"/>
</dbReference>
<organism evidence="3 4">
    <name type="scientific">Thermotoga neapolitana (strain ATCC 49049 / DSM 4359 / NBRC 107923 / NS-E)</name>
    <dbReference type="NCBI Taxonomy" id="309803"/>
    <lineage>
        <taxon>Bacteria</taxon>
        <taxon>Thermotogati</taxon>
        <taxon>Thermotogota</taxon>
        <taxon>Thermotogae</taxon>
        <taxon>Thermotogales</taxon>
        <taxon>Thermotogaceae</taxon>
        <taxon>Thermotoga</taxon>
    </lineage>
</organism>
<evidence type="ECO:0000313" key="4">
    <source>
        <dbReference type="Proteomes" id="UP000000445"/>
    </source>
</evidence>
<dbReference type="SUPFAM" id="SSF55008">
    <property type="entry name" value="HMA, heavy metal-associated domain"/>
    <property type="match status" value="1"/>
</dbReference>
<name>B9KBX8_THENN</name>
<dbReference type="STRING" id="309803.CTN_0348"/>
<feature type="domain" description="HMA" evidence="2">
    <location>
        <begin position="1"/>
        <end position="62"/>
    </location>
</feature>
<keyword evidence="4" id="KW-1185">Reference proteome</keyword>
<dbReference type="AlphaFoldDB" id="B9KBX8"/>
<dbReference type="RefSeq" id="WP_015918844.1">
    <property type="nucleotide sequence ID" value="NC_011978.1"/>
</dbReference>
<evidence type="ECO:0000259" key="2">
    <source>
        <dbReference type="PROSITE" id="PS50846"/>
    </source>
</evidence>
<evidence type="ECO:0000313" key="3">
    <source>
        <dbReference type="EMBL" id="ACM22524.1"/>
    </source>
</evidence>
<dbReference type="InterPro" id="IPR036163">
    <property type="entry name" value="HMA_dom_sf"/>
</dbReference>
<dbReference type="PROSITE" id="PS01047">
    <property type="entry name" value="HMA_1"/>
    <property type="match status" value="1"/>
</dbReference>
<dbReference type="HOGENOM" id="CLU_134973_5_3_0"/>
<dbReference type="Proteomes" id="UP000000445">
    <property type="component" value="Chromosome"/>
</dbReference>
<dbReference type="Pfam" id="PF00403">
    <property type="entry name" value="HMA"/>
    <property type="match status" value="1"/>
</dbReference>
<dbReference type="InterPro" id="IPR006121">
    <property type="entry name" value="HMA_dom"/>
</dbReference>
<dbReference type="PROSITE" id="PS50846">
    <property type="entry name" value="HMA_2"/>
    <property type="match status" value="1"/>
</dbReference>